<dbReference type="InterPro" id="IPR045584">
    <property type="entry name" value="Pilin-like"/>
</dbReference>
<organism evidence="1 2">
    <name type="scientific">Candidatus Acidiferrum panamense</name>
    <dbReference type="NCBI Taxonomy" id="2741543"/>
    <lineage>
        <taxon>Bacteria</taxon>
        <taxon>Pseudomonadati</taxon>
        <taxon>Acidobacteriota</taxon>
        <taxon>Terriglobia</taxon>
        <taxon>Candidatus Acidiferrales</taxon>
        <taxon>Candidatus Acidiferrum</taxon>
    </lineage>
</organism>
<comment type="caution">
    <text evidence="1">The sequence shown here is derived from an EMBL/GenBank/DDBJ whole genome shotgun (WGS) entry which is preliminary data.</text>
</comment>
<evidence type="ECO:0000313" key="1">
    <source>
        <dbReference type="EMBL" id="MBA0086809.1"/>
    </source>
</evidence>
<dbReference type="Proteomes" id="UP000567293">
    <property type="component" value="Unassembled WGS sequence"/>
</dbReference>
<sequence length="158" mass="17794">MRVRRRRCGSQAGLTLLELILTCSILLLLSTLALPIARYALVREKETTLRHNLDEIRDAIDRYKDAADHNQIKVELETEGYPPDLETLVSGVPLGTDGDKKIHFLRKIPIDPMTGHPDWGLRAVQDDPDSTQWGGKDVFDVYSQSTATAMDGTKYSDW</sequence>
<dbReference type="AlphaFoldDB" id="A0A7V8NSP4"/>
<proteinExistence type="predicted"/>
<gene>
    <name evidence="1" type="ORF">HRJ53_17650</name>
</gene>
<dbReference type="SUPFAM" id="SSF54523">
    <property type="entry name" value="Pili subunits"/>
    <property type="match status" value="1"/>
</dbReference>
<accession>A0A7V8NSP4</accession>
<keyword evidence="2" id="KW-1185">Reference proteome</keyword>
<dbReference type="EMBL" id="JACDQQ010001686">
    <property type="protein sequence ID" value="MBA0086809.1"/>
    <property type="molecule type" value="Genomic_DNA"/>
</dbReference>
<evidence type="ECO:0000313" key="2">
    <source>
        <dbReference type="Proteomes" id="UP000567293"/>
    </source>
</evidence>
<name>A0A7V8NSP4_9BACT</name>
<protein>
    <submittedName>
        <fullName evidence="1">General secretion pathway protein GspG</fullName>
    </submittedName>
</protein>
<reference evidence="1" key="1">
    <citation type="submission" date="2020-06" db="EMBL/GenBank/DDBJ databases">
        <title>Legume-microbial interactions unlock mineral nutrients during tropical forest succession.</title>
        <authorList>
            <person name="Epihov D.Z."/>
        </authorList>
    </citation>
    <scope>NUCLEOTIDE SEQUENCE [LARGE SCALE GENOMIC DNA]</scope>
    <source>
        <strain evidence="1">Pan2503</strain>
    </source>
</reference>